<organism evidence="4 5">
    <name type="scientific">Psychroserpens luteus</name>
    <dbReference type="NCBI Taxonomy" id="1434066"/>
    <lineage>
        <taxon>Bacteria</taxon>
        <taxon>Pseudomonadati</taxon>
        <taxon>Bacteroidota</taxon>
        <taxon>Flavobacteriia</taxon>
        <taxon>Flavobacteriales</taxon>
        <taxon>Flavobacteriaceae</taxon>
        <taxon>Psychroserpens</taxon>
    </lineage>
</organism>
<sequence>MKTKLLFISIVLTSAISLSQVSANQVNDFEDGTTQDWIIGNPSTAVSPPANVATDGPDGIDDNYLTYTSTPPEMGGAGSKMVIFNASSQWSSNFISEGIIAIKFDVRVLTNDLNIRVAFQGPNGKRICTTNAVNVAAGSGWQPVIIPISASNFTAVGGSGAVSINDALAAVNTMRILSSNNPTWAGADIVVATINLDNITASTTLSTQEFKTHNEFEISPNPATSKLNINLSQTLDKATVTVYDVLGKKVYSKLLSNFSSTIDVSNWNSGVYLVRISTNKQTLTKRFVKQ</sequence>
<evidence type="ECO:0000259" key="3">
    <source>
        <dbReference type="Pfam" id="PF18962"/>
    </source>
</evidence>
<evidence type="ECO:0000256" key="1">
    <source>
        <dbReference type="ARBA" id="ARBA00022729"/>
    </source>
</evidence>
<proteinExistence type="predicted"/>
<evidence type="ECO:0000313" key="4">
    <source>
        <dbReference type="EMBL" id="MFD2916112.1"/>
    </source>
</evidence>
<protein>
    <submittedName>
        <fullName evidence="4">T9SS type A sorting domain-containing protein</fullName>
    </submittedName>
</protein>
<feature type="chain" id="PRO_5046676699" evidence="2">
    <location>
        <begin position="24"/>
        <end position="290"/>
    </location>
</feature>
<feature type="domain" description="Secretion system C-terminal sorting" evidence="3">
    <location>
        <begin position="218"/>
        <end position="288"/>
    </location>
</feature>
<dbReference type="Pfam" id="PF18962">
    <property type="entry name" value="Por_Secre_tail"/>
    <property type="match status" value="1"/>
</dbReference>
<name>A0ABW5ZWK5_9FLAO</name>
<dbReference type="Proteomes" id="UP001597548">
    <property type="component" value="Unassembled WGS sequence"/>
</dbReference>
<dbReference type="Gene3D" id="2.60.40.3080">
    <property type="match status" value="1"/>
</dbReference>
<evidence type="ECO:0000313" key="5">
    <source>
        <dbReference type="Proteomes" id="UP001597548"/>
    </source>
</evidence>
<feature type="signal peptide" evidence="2">
    <location>
        <begin position="1"/>
        <end position="23"/>
    </location>
</feature>
<dbReference type="InterPro" id="IPR026444">
    <property type="entry name" value="Secre_tail"/>
</dbReference>
<keyword evidence="1 2" id="KW-0732">Signal</keyword>
<keyword evidence="5" id="KW-1185">Reference proteome</keyword>
<gene>
    <name evidence="4" type="ORF">ACFS29_10720</name>
</gene>
<dbReference type="EMBL" id="JBHUOS010000009">
    <property type="protein sequence ID" value="MFD2916112.1"/>
    <property type="molecule type" value="Genomic_DNA"/>
</dbReference>
<evidence type="ECO:0000256" key="2">
    <source>
        <dbReference type="SAM" id="SignalP"/>
    </source>
</evidence>
<dbReference type="NCBIfam" id="TIGR04183">
    <property type="entry name" value="Por_Secre_tail"/>
    <property type="match status" value="1"/>
</dbReference>
<accession>A0ABW5ZWK5</accession>
<reference evidence="5" key="1">
    <citation type="journal article" date="2019" name="Int. J. Syst. Evol. Microbiol.">
        <title>The Global Catalogue of Microorganisms (GCM) 10K type strain sequencing project: providing services to taxonomists for standard genome sequencing and annotation.</title>
        <authorList>
            <consortium name="The Broad Institute Genomics Platform"/>
            <consortium name="The Broad Institute Genome Sequencing Center for Infectious Disease"/>
            <person name="Wu L."/>
            <person name="Ma J."/>
        </authorList>
    </citation>
    <scope>NUCLEOTIDE SEQUENCE [LARGE SCALE GENOMIC DNA]</scope>
    <source>
        <strain evidence="5">KCTC 32514</strain>
    </source>
</reference>
<comment type="caution">
    <text evidence="4">The sequence shown here is derived from an EMBL/GenBank/DDBJ whole genome shotgun (WGS) entry which is preliminary data.</text>
</comment>
<dbReference type="RefSeq" id="WP_194508123.1">
    <property type="nucleotide sequence ID" value="NZ_JADILU010000004.1"/>
</dbReference>